<dbReference type="InterPro" id="IPR008979">
    <property type="entry name" value="Galactose-bd-like_sf"/>
</dbReference>
<organism evidence="5">
    <name type="scientific">Clostridium cellulovorans</name>
    <dbReference type="NCBI Taxonomy" id="1493"/>
    <lineage>
        <taxon>Bacteria</taxon>
        <taxon>Bacillati</taxon>
        <taxon>Bacillota</taxon>
        <taxon>Clostridia</taxon>
        <taxon>Eubacteriales</taxon>
        <taxon>Clostridiaceae</taxon>
        <taxon>Clostridium</taxon>
    </lineage>
</organism>
<evidence type="ECO:0000256" key="3">
    <source>
        <dbReference type="SAM" id="MobiDB-lite"/>
    </source>
</evidence>
<sequence length="1143" mass="127194">MKTKKIGLVVTLAVAFLLSISSILYLTTKNNVSRDESLNTNTDSKDTEKKTDNKDSQTKINNKDKQTKTDNKESLSNDQKSHEVLVNNITESTTANNNGITVEYGENKGVVNNNNNPIINGDITTGIDNPIPNKNNDVNNGSNSNGNNNSGDINNGDNNGGTSNNNGTNQDKPLWALAWSDEFNGNALDKTKWNFDEGNWGVNAEGAPYAGWGNNEKQNYIAGDNNVEVRDGQLIITAKKEQSYDKYGGPYDYTSAKVKTKDLFSKKYGKFEIKAKLPAGKGLWPAIWMLPEGEKYGQWAASGEIDIMEAWGSKMDSVRGTIHYGKAYPNNVQNGKESSQDLEFKKKHPNFKIIDYHTYSVEWEPNEIRWYIDGDIYQTITNWYSQGVNQPDKYAFPAPFDKNFYLILNLAVGGAWDGDPDSTTVFPKSMAVDYVRVYEKTKPYDTPVDRSTIKEAYSSDAKLPLGDGNFVYNSNFDKDVTGADNIIGVPDTAYWSFLNLPSYEGQASVSIEPINNKNFAHIDISNKGNQDYSLQLIQRVTVGRARGYKLTFDAKSTGDRNISVKIGGDETRGYTAYAGNYTVPLTSEVKTYSYSFNMASETDLKARLEFNVGDDLKGVWIGNVKLEEIEFIRNDNDIKKPLANGQEIYNGTFDLGNTSRMTYWNINAVNGQANASVNENTRELKLDVYPGYNGVSNISMDQRGLELKEKCTYKVSFKGRAEGEQGTLANVMSSVTNNKSLQVYLANIDGSIKYSTAKDFTLSKDMKEYSFEFTPTVSDSNSKMVFDFGGDKKTIYMDDISMIKTKDFVDYSQVGQLFFVQNGDFSDGLNQWDHYIDSAADASIIEENGEAKISVNNPGTDIWHVILQQPAAGKTFDMKAGIQYLISFDARATVNREMKVSLENASYASFLAQTVNLTDKMQNYSFKFTLPSDQQLALKLFMGKLNGAGKAHDVFIDNVKLEVNGASEEALPKPDNPNNNVNTQKELVSNNSFDSTINPWTLSVANWNGGPGADATAEVENSQAKINVKKVGTENWNVQFKLNPLTMTKGHKYKVSFDVKASIQREIELAIQHNGGSYETFFLTNGIVASPSGNHYEYEFTMDKDTDSEVQFVYNLGKVGNNSEIGEHIVYFDNISLIDESVV</sequence>
<dbReference type="GO" id="GO:0005975">
    <property type="term" value="P:carbohydrate metabolic process"/>
    <property type="evidence" value="ECO:0007669"/>
    <property type="project" value="InterPro"/>
</dbReference>
<evidence type="ECO:0000256" key="2">
    <source>
        <dbReference type="ARBA" id="ARBA00022801"/>
    </source>
</evidence>
<dbReference type="SUPFAM" id="SSF49899">
    <property type="entry name" value="Concanavalin A-like lectins/glucanases"/>
    <property type="match status" value="1"/>
</dbReference>
<name>A0A173MZQ8_CLOCL</name>
<dbReference type="CDD" id="cd08023">
    <property type="entry name" value="GH16_laminarinase_like"/>
    <property type="match status" value="1"/>
</dbReference>
<feature type="region of interest" description="Disordered" evidence="3">
    <location>
        <begin position="129"/>
        <end position="172"/>
    </location>
</feature>
<dbReference type="Pfam" id="PF00722">
    <property type="entry name" value="Glyco_hydro_16"/>
    <property type="match status" value="1"/>
</dbReference>
<dbReference type="Gene3D" id="2.60.120.260">
    <property type="entry name" value="Galactose-binding domain-like"/>
    <property type="match status" value="4"/>
</dbReference>
<dbReference type="PANTHER" id="PTHR10963:SF55">
    <property type="entry name" value="GLYCOSIDE HYDROLASE FAMILY 16 PROTEIN"/>
    <property type="match status" value="1"/>
</dbReference>
<dbReference type="PROSITE" id="PS51762">
    <property type="entry name" value="GH16_2"/>
    <property type="match status" value="1"/>
</dbReference>
<accession>A0A173MZQ8</accession>
<evidence type="ECO:0000313" key="5">
    <source>
        <dbReference type="EMBL" id="BAV13067.1"/>
    </source>
</evidence>
<dbReference type="PANTHER" id="PTHR10963">
    <property type="entry name" value="GLYCOSYL HYDROLASE-RELATED"/>
    <property type="match status" value="1"/>
</dbReference>
<dbReference type="InterPro" id="IPR013320">
    <property type="entry name" value="ConA-like_dom_sf"/>
</dbReference>
<comment type="similarity">
    <text evidence="1">Belongs to the glycosyl hydrolase 16 family.</text>
</comment>
<reference evidence="5" key="1">
    <citation type="submission" date="2009-04" db="EMBL/GenBank/DDBJ databases">
        <title>Clostridium cellulovorans cellulosomal and noncellulosomal genes.</title>
        <authorList>
            <person name="Tamaru Y."/>
        </authorList>
    </citation>
    <scope>NUCLEOTIDE SEQUENCE</scope>
</reference>
<dbReference type="Pfam" id="PF02018">
    <property type="entry name" value="CBM_4_9"/>
    <property type="match status" value="4"/>
</dbReference>
<keyword evidence="2" id="KW-0378">Hydrolase</keyword>
<dbReference type="InterPro" id="IPR000757">
    <property type="entry name" value="Beta-glucanase-like"/>
</dbReference>
<dbReference type="InterPro" id="IPR050546">
    <property type="entry name" value="Glycosyl_Hydrlase_16"/>
</dbReference>
<dbReference type="OMA" id="AHTIHYG"/>
<dbReference type="EMBL" id="AB499168">
    <property type="protein sequence ID" value="BAV13067.1"/>
    <property type="molecule type" value="Genomic_DNA"/>
</dbReference>
<dbReference type="InterPro" id="IPR003305">
    <property type="entry name" value="CenC_carb-bd"/>
</dbReference>
<dbReference type="GO" id="GO:0004553">
    <property type="term" value="F:hydrolase activity, hydrolyzing O-glycosyl compounds"/>
    <property type="evidence" value="ECO:0007669"/>
    <property type="project" value="InterPro"/>
</dbReference>
<feature type="region of interest" description="Disordered" evidence="3">
    <location>
        <begin position="34"/>
        <end position="81"/>
    </location>
</feature>
<dbReference type="Gene3D" id="2.60.120.200">
    <property type="match status" value="1"/>
</dbReference>
<dbReference type="AlphaFoldDB" id="A0A173MZQ8"/>
<evidence type="ECO:0000256" key="1">
    <source>
        <dbReference type="ARBA" id="ARBA00006865"/>
    </source>
</evidence>
<feature type="compositionally biased region" description="Low complexity" evidence="3">
    <location>
        <begin position="129"/>
        <end position="169"/>
    </location>
</feature>
<gene>
    <name evidence="5" type="primary">Lam16B</name>
</gene>
<dbReference type="SUPFAM" id="SSF49785">
    <property type="entry name" value="Galactose-binding domain-like"/>
    <property type="match status" value="4"/>
</dbReference>
<feature type="domain" description="GH16" evidence="4">
    <location>
        <begin position="162"/>
        <end position="443"/>
    </location>
</feature>
<proteinExistence type="inferred from homology"/>
<evidence type="ECO:0000259" key="4">
    <source>
        <dbReference type="PROSITE" id="PS51762"/>
    </source>
</evidence>
<protein>
    <submittedName>
        <fullName evidence="5">Laminarinase</fullName>
    </submittedName>
</protein>